<protein>
    <submittedName>
        <fullName evidence="1">Uncharacterized protein</fullName>
    </submittedName>
</protein>
<dbReference type="AlphaFoldDB" id="X1QE48"/>
<name>X1QE48_9ZZZZ</name>
<evidence type="ECO:0000313" key="1">
    <source>
        <dbReference type="EMBL" id="GAI49295.1"/>
    </source>
</evidence>
<organism evidence="1">
    <name type="scientific">marine sediment metagenome</name>
    <dbReference type="NCBI Taxonomy" id="412755"/>
    <lineage>
        <taxon>unclassified sequences</taxon>
        <taxon>metagenomes</taxon>
        <taxon>ecological metagenomes</taxon>
    </lineage>
</organism>
<sequence length="32" mass="3519">MAKIRGPIFSLESSGPLGKKIISQSRKKVKYA</sequence>
<comment type="caution">
    <text evidence="1">The sequence shown here is derived from an EMBL/GenBank/DDBJ whole genome shotgun (WGS) entry which is preliminary data.</text>
</comment>
<dbReference type="EMBL" id="BARV01037289">
    <property type="protein sequence ID" value="GAI49295.1"/>
    <property type="molecule type" value="Genomic_DNA"/>
</dbReference>
<reference evidence="1" key="1">
    <citation type="journal article" date="2014" name="Front. Microbiol.">
        <title>High frequency of phylogenetically diverse reductive dehalogenase-homologous genes in deep subseafloor sedimentary metagenomes.</title>
        <authorList>
            <person name="Kawai M."/>
            <person name="Futagami T."/>
            <person name="Toyoda A."/>
            <person name="Takaki Y."/>
            <person name="Nishi S."/>
            <person name="Hori S."/>
            <person name="Arai W."/>
            <person name="Tsubouchi T."/>
            <person name="Morono Y."/>
            <person name="Uchiyama I."/>
            <person name="Ito T."/>
            <person name="Fujiyama A."/>
            <person name="Inagaki F."/>
            <person name="Takami H."/>
        </authorList>
    </citation>
    <scope>NUCLEOTIDE SEQUENCE</scope>
    <source>
        <strain evidence="1">Expedition CK06-06</strain>
    </source>
</reference>
<proteinExistence type="predicted"/>
<gene>
    <name evidence="1" type="ORF">S06H3_57725</name>
</gene>
<feature type="non-terminal residue" evidence="1">
    <location>
        <position position="32"/>
    </location>
</feature>
<accession>X1QE48</accession>